<proteinExistence type="predicted"/>
<protein>
    <submittedName>
        <fullName evidence="1">Uncharacterized protein</fullName>
    </submittedName>
</protein>
<reference evidence="1 2" key="1">
    <citation type="journal article" date="2024" name="G3 (Bethesda)">
        <title>Genome assembly of Hibiscus sabdariffa L. provides insights into metabolisms of medicinal natural products.</title>
        <authorList>
            <person name="Kim T."/>
        </authorList>
    </citation>
    <scope>NUCLEOTIDE SEQUENCE [LARGE SCALE GENOMIC DNA]</scope>
    <source>
        <strain evidence="1">TK-2024</strain>
        <tissue evidence="1">Old leaves</tissue>
    </source>
</reference>
<keyword evidence="2" id="KW-1185">Reference proteome</keyword>
<evidence type="ECO:0000313" key="2">
    <source>
        <dbReference type="Proteomes" id="UP001396334"/>
    </source>
</evidence>
<gene>
    <name evidence="1" type="ORF">V6N11_059226</name>
</gene>
<accession>A0ABR2U6I7</accession>
<name>A0ABR2U6I7_9ROSI</name>
<comment type="caution">
    <text evidence="1">The sequence shown here is derived from an EMBL/GenBank/DDBJ whole genome shotgun (WGS) entry which is preliminary data.</text>
</comment>
<evidence type="ECO:0000313" key="1">
    <source>
        <dbReference type="EMBL" id="KAK9045342.1"/>
    </source>
</evidence>
<sequence length="109" mass="12328">MRSGLLIRSFDTLSSRSPPHGRKPTTIIVRGAFFNMAKGELPFSFSLPILSSRSMDNITQDFHTTDVCGSKYPWFLMQTGSTEGGKLQSIRQENSREIYLTLLILNQKE</sequence>
<dbReference type="EMBL" id="JBBPBN010000002">
    <property type="protein sequence ID" value="KAK9045342.1"/>
    <property type="molecule type" value="Genomic_DNA"/>
</dbReference>
<organism evidence="1 2">
    <name type="scientific">Hibiscus sabdariffa</name>
    <name type="common">roselle</name>
    <dbReference type="NCBI Taxonomy" id="183260"/>
    <lineage>
        <taxon>Eukaryota</taxon>
        <taxon>Viridiplantae</taxon>
        <taxon>Streptophyta</taxon>
        <taxon>Embryophyta</taxon>
        <taxon>Tracheophyta</taxon>
        <taxon>Spermatophyta</taxon>
        <taxon>Magnoliopsida</taxon>
        <taxon>eudicotyledons</taxon>
        <taxon>Gunneridae</taxon>
        <taxon>Pentapetalae</taxon>
        <taxon>rosids</taxon>
        <taxon>malvids</taxon>
        <taxon>Malvales</taxon>
        <taxon>Malvaceae</taxon>
        <taxon>Malvoideae</taxon>
        <taxon>Hibiscus</taxon>
    </lineage>
</organism>
<dbReference type="Proteomes" id="UP001396334">
    <property type="component" value="Unassembled WGS sequence"/>
</dbReference>